<keyword evidence="2" id="KW-1185">Reference proteome</keyword>
<evidence type="ECO:0000313" key="2">
    <source>
        <dbReference type="Proteomes" id="UP000235672"/>
    </source>
</evidence>
<name>A0A2J6PK80_9HELO</name>
<gene>
    <name evidence="1" type="ORF">NA56DRAFT_376590</name>
</gene>
<organism evidence="1 2">
    <name type="scientific">Hyaloscypha hepaticicola</name>
    <dbReference type="NCBI Taxonomy" id="2082293"/>
    <lineage>
        <taxon>Eukaryota</taxon>
        <taxon>Fungi</taxon>
        <taxon>Dikarya</taxon>
        <taxon>Ascomycota</taxon>
        <taxon>Pezizomycotina</taxon>
        <taxon>Leotiomycetes</taxon>
        <taxon>Helotiales</taxon>
        <taxon>Hyaloscyphaceae</taxon>
        <taxon>Hyaloscypha</taxon>
    </lineage>
</organism>
<dbReference type="Proteomes" id="UP000235672">
    <property type="component" value="Unassembled WGS sequence"/>
</dbReference>
<dbReference type="OrthoDB" id="3540796at2759"/>
<protein>
    <submittedName>
        <fullName evidence="1">Uncharacterized protein</fullName>
    </submittedName>
</protein>
<evidence type="ECO:0000313" key="1">
    <source>
        <dbReference type="EMBL" id="PMD14389.1"/>
    </source>
</evidence>
<reference evidence="1 2" key="1">
    <citation type="submission" date="2016-05" db="EMBL/GenBank/DDBJ databases">
        <title>A degradative enzymes factory behind the ericoid mycorrhizal symbiosis.</title>
        <authorList>
            <consortium name="DOE Joint Genome Institute"/>
            <person name="Martino E."/>
            <person name="Morin E."/>
            <person name="Grelet G."/>
            <person name="Kuo A."/>
            <person name="Kohler A."/>
            <person name="Daghino S."/>
            <person name="Barry K."/>
            <person name="Choi C."/>
            <person name="Cichocki N."/>
            <person name="Clum A."/>
            <person name="Copeland A."/>
            <person name="Hainaut M."/>
            <person name="Haridas S."/>
            <person name="Labutti K."/>
            <person name="Lindquist E."/>
            <person name="Lipzen A."/>
            <person name="Khouja H.-R."/>
            <person name="Murat C."/>
            <person name="Ohm R."/>
            <person name="Olson A."/>
            <person name="Spatafora J."/>
            <person name="Veneault-Fourrey C."/>
            <person name="Henrissat B."/>
            <person name="Grigoriev I."/>
            <person name="Martin F."/>
            <person name="Perotto S."/>
        </authorList>
    </citation>
    <scope>NUCLEOTIDE SEQUENCE [LARGE SCALE GENOMIC DNA]</scope>
    <source>
        <strain evidence="1 2">UAMH 7357</strain>
    </source>
</reference>
<proteinExistence type="predicted"/>
<accession>A0A2J6PK80</accession>
<sequence length="187" mass="21757">MSAHRDKNITSLYSSLGYGKNSKSTYEALDVTAHSFFREYTDRGNKISASKKNVEGARICALNFLHEDDRGEHFWPVNSGGTLEAHETCSALSTASFPSIKKKHVANFLKWANDEDREEIIDILTHVFRLKAFSDYVKERKQTRVREREGVREAKFLQWQKPKRVKKRPWKLRVSTLTLFNFFNLVI</sequence>
<dbReference type="EMBL" id="KZ613522">
    <property type="protein sequence ID" value="PMD14389.1"/>
    <property type="molecule type" value="Genomic_DNA"/>
</dbReference>
<dbReference type="AlphaFoldDB" id="A0A2J6PK80"/>